<evidence type="ECO:0008006" key="8">
    <source>
        <dbReference type="Google" id="ProtNLM"/>
    </source>
</evidence>
<dbReference type="Proteomes" id="UP000289738">
    <property type="component" value="Chromosome B09"/>
</dbReference>
<proteinExistence type="predicted"/>
<keyword evidence="5" id="KW-0539">Nucleus</keyword>
<comment type="caution">
    <text evidence="6">The sequence shown here is derived from an EMBL/GenBank/DDBJ whole genome shotgun (WGS) entry which is preliminary data.</text>
</comment>
<evidence type="ECO:0000256" key="3">
    <source>
        <dbReference type="ARBA" id="ARBA00023125"/>
    </source>
</evidence>
<evidence type="ECO:0000313" key="7">
    <source>
        <dbReference type="Proteomes" id="UP000289738"/>
    </source>
</evidence>
<name>A0A444XQU6_ARAHY</name>
<dbReference type="AlphaFoldDB" id="A0A444XQU6"/>
<evidence type="ECO:0000256" key="1">
    <source>
        <dbReference type="ARBA" id="ARBA00004123"/>
    </source>
</evidence>
<keyword evidence="3" id="KW-0238">DNA-binding</keyword>
<gene>
    <name evidence="6" type="ORF">Ahy_B09g098256</name>
</gene>
<dbReference type="GO" id="GO:0003677">
    <property type="term" value="F:DNA binding"/>
    <property type="evidence" value="ECO:0007669"/>
    <property type="project" value="UniProtKB-KW"/>
</dbReference>
<dbReference type="PANTHER" id="PTHR31920:SF135">
    <property type="entry name" value="B3 DOMAIN-CONTAINING PROTEIN OS03G0621600-RELATED"/>
    <property type="match status" value="1"/>
</dbReference>
<dbReference type="PANTHER" id="PTHR31920">
    <property type="entry name" value="B3 DOMAIN-CONTAINING"/>
    <property type="match status" value="1"/>
</dbReference>
<accession>A0A444XQU6</accession>
<dbReference type="InterPro" id="IPR050655">
    <property type="entry name" value="Plant_B3_domain"/>
</dbReference>
<organism evidence="6 7">
    <name type="scientific">Arachis hypogaea</name>
    <name type="common">Peanut</name>
    <dbReference type="NCBI Taxonomy" id="3818"/>
    <lineage>
        <taxon>Eukaryota</taxon>
        <taxon>Viridiplantae</taxon>
        <taxon>Streptophyta</taxon>
        <taxon>Embryophyta</taxon>
        <taxon>Tracheophyta</taxon>
        <taxon>Spermatophyta</taxon>
        <taxon>Magnoliopsida</taxon>
        <taxon>eudicotyledons</taxon>
        <taxon>Gunneridae</taxon>
        <taxon>Pentapetalae</taxon>
        <taxon>rosids</taxon>
        <taxon>fabids</taxon>
        <taxon>Fabales</taxon>
        <taxon>Fabaceae</taxon>
        <taxon>Papilionoideae</taxon>
        <taxon>50 kb inversion clade</taxon>
        <taxon>dalbergioids sensu lato</taxon>
        <taxon>Dalbergieae</taxon>
        <taxon>Pterocarpus clade</taxon>
        <taxon>Arachis</taxon>
    </lineage>
</organism>
<dbReference type="SUPFAM" id="SSF101936">
    <property type="entry name" value="DNA-binding pseudobarrel domain"/>
    <property type="match status" value="1"/>
</dbReference>
<sequence>MSSSRNKGKRPATDLQRNQQHRPLHFLKPVIRPPSFKLALPISPNKLPSGALYITLMVPNGRCIGHRCFLKQQQNGSIALTRGWPEFYRTYQINLDSMLLFKHKGNSEFQVRIFDFGRRENTYCPQPSKEPPYEAKGTYRRARCINNPSSHKAKAIAQTHKTKWPFFVMDLTDRVLHSHLLVRHQFVFFYVSSSISLFSVNDLLLCYKQPNVPHLSHFTGQRHTLFLSHGHIEVEATYTRFSSKRDGCFGVISGGWAEFASLCKFDPGGVGIFEVMSTEPVTVLQVRRSNDAASS</sequence>
<keyword evidence="4" id="KW-0804">Transcription</keyword>
<keyword evidence="2" id="KW-0805">Transcription regulation</keyword>
<evidence type="ECO:0000256" key="5">
    <source>
        <dbReference type="ARBA" id="ARBA00023242"/>
    </source>
</evidence>
<reference evidence="6 7" key="1">
    <citation type="submission" date="2019-01" db="EMBL/GenBank/DDBJ databases">
        <title>Sequencing of cultivated peanut Arachis hypogaea provides insights into genome evolution and oil improvement.</title>
        <authorList>
            <person name="Chen X."/>
        </authorList>
    </citation>
    <scope>NUCLEOTIDE SEQUENCE [LARGE SCALE GENOMIC DNA]</scope>
    <source>
        <strain evidence="7">cv. Fuhuasheng</strain>
        <tissue evidence="6">Leaves</tissue>
    </source>
</reference>
<dbReference type="InterPro" id="IPR015300">
    <property type="entry name" value="DNA-bd_pseudobarrel_sf"/>
</dbReference>
<protein>
    <recommendedName>
        <fullName evidence="8">TF-B3 domain-containing protein</fullName>
    </recommendedName>
</protein>
<dbReference type="EMBL" id="SDMP01000019">
    <property type="protein sequence ID" value="RYQ92119.1"/>
    <property type="molecule type" value="Genomic_DNA"/>
</dbReference>
<keyword evidence="7" id="KW-1185">Reference proteome</keyword>
<dbReference type="GO" id="GO:0005634">
    <property type="term" value="C:nucleus"/>
    <property type="evidence" value="ECO:0007669"/>
    <property type="project" value="UniProtKB-SubCell"/>
</dbReference>
<evidence type="ECO:0000313" key="6">
    <source>
        <dbReference type="EMBL" id="RYQ92119.1"/>
    </source>
</evidence>
<evidence type="ECO:0000256" key="4">
    <source>
        <dbReference type="ARBA" id="ARBA00023163"/>
    </source>
</evidence>
<dbReference type="Gene3D" id="2.40.330.10">
    <property type="entry name" value="DNA-binding pseudobarrel domain"/>
    <property type="match status" value="1"/>
</dbReference>
<comment type="subcellular location">
    <subcellularLocation>
        <location evidence="1">Nucleus</location>
    </subcellularLocation>
</comment>
<evidence type="ECO:0000256" key="2">
    <source>
        <dbReference type="ARBA" id="ARBA00023015"/>
    </source>
</evidence>